<proteinExistence type="predicted"/>
<feature type="domain" description="N-acetyltransferase" evidence="3">
    <location>
        <begin position="1"/>
        <end position="148"/>
    </location>
</feature>
<dbReference type="PANTHER" id="PTHR43800">
    <property type="entry name" value="PEPTIDYL-LYSINE N-ACETYLTRANSFERASE YJAB"/>
    <property type="match status" value="1"/>
</dbReference>
<evidence type="ECO:0000256" key="2">
    <source>
        <dbReference type="ARBA" id="ARBA00023315"/>
    </source>
</evidence>
<name>A0A1K0GZP4_9ACTN</name>
<dbReference type="InterPro" id="IPR016181">
    <property type="entry name" value="Acyl_CoA_acyltransferase"/>
</dbReference>
<reference evidence="4 5" key="1">
    <citation type="submission" date="2016-09" db="EMBL/GenBank/DDBJ databases">
        <title>Couchioplanes caeruleus draft genome sequence.</title>
        <authorList>
            <person name="Sheehan J."/>
            <person name="Caffrey P."/>
        </authorList>
    </citation>
    <scope>NUCLEOTIDE SEQUENCE [LARGE SCALE GENOMIC DNA]</scope>
    <source>
        <strain evidence="4 5">DSM 43634</strain>
    </source>
</reference>
<evidence type="ECO:0000256" key="1">
    <source>
        <dbReference type="ARBA" id="ARBA00022679"/>
    </source>
</evidence>
<dbReference type="SUPFAM" id="SSF55729">
    <property type="entry name" value="Acyl-CoA N-acyltransferases (Nat)"/>
    <property type="match status" value="1"/>
</dbReference>
<dbReference type="AlphaFoldDB" id="A0A1K0GZP4"/>
<comment type="caution">
    <text evidence="4">The sequence shown here is derived from an EMBL/GenBank/DDBJ whole genome shotgun (WGS) entry which is preliminary data.</text>
</comment>
<sequence length="190" mass="20317">MRVDDLEGVRGIESRAGALFHDVGMPDIAAHPVPPAGALARFVHAGRSWVVAGDADAPVAFVLVELVDGLAHIEQVSVDPPYARNGLGRDLIDHVGRWAAARDLPALTLTTFCSVPWNGPYYSRLGFVELTAEERGPELARLMEREAEHGLDPVERISMCRPVGTGVRHVSRGTSLSGVDALPAGDLLQS</sequence>
<dbReference type="Gene3D" id="3.40.630.30">
    <property type="match status" value="1"/>
</dbReference>
<accession>A0A1K0GZP4</accession>
<keyword evidence="5" id="KW-1185">Reference proteome</keyword>
<evidence type="ECO:0000259" key="3">
    <source>
        <dbReference type="PROSITE" id="PS51186"/>
    </source>
</evidence>
<dbReference type="InterPro" id="IPR000182">
    <property type="entry name" value="GNAT_dom"/>
</dbReference>
<dbReference type="EMBL" id="MEIA01000077">
    <property type="protein sequence ID" value="OJF14899.1"/>
    <property type="molecule type" value="Genomic_DNA"/>
</dbReference>
<evidence type="ECO:0000313" key="5">
    <source>
        <dbReference type="Proteomes" id="UP000182486"/>
    </source>
</evidence>
<keyword evidence="2" id="KW-0012">Acyltransferase</keyword>
<dbReference type="Pfam" id="PF00583">
    <property type="entry name" value="Acetyltransf_1"/>
    <property type="match status" value="1"/>
</dbReference>
<evidence type="ECO:0000313" key="4">
    <source>
        <dbReference type="EMBL" id="OJF14899.1"/>
    </source>
</evidence>
<organism evidence="4 5">
    <name type="scientific">Couchioplanes caeruleus subsp. caeruleus</name>
    <dbReference type="NCBI Taxonomy" id="56427"/>
    <lineage>
        <taxon>Bacteria</taxon>
        <taxon>Bacillati</taxon>
        <taxon>Actinomycetota</taxon>
        <taxon>Actinomycetes</taxon>
        <taxon>Micromonosporales</taxon>
        <taxon>Micromonosporaceae</taxon>
        <taxon>Couchioplanes</taxon>
    </lineage>
</organism>
<dbReference type="GO" id="GO:0016747">
    <property type="term" value="F:acyltransferase activity, transferring groups other than amino-acyl groups"/>
    <property type="evidence" value="ECO:0007669"/>
    <property type="project" value="InterPro"/>
</dbReference>
<protein>
    <recommendedName>
        <fullName evidence="3">N-acetyltransferase domain-containing protein</fullName>
    </recommendedName>
</protein>
<dbReference type="PANTHER" id="PTHR43800:SF1">
    <property type="entry name" value="PEPTIDYL-LYSINE N-ACETYLTRANSFERASE YJAB"/>
    <property type="match status" value="1"/>
</dbReference>
<gene>
    <name evidence="4" type="ORF">BG844_07240</name>
</gene>
<dbReference type="Proteomes" id="UP000182486">
    <property type="component" value="Unassembled WGS sequence"/>
</dbReference>
<dbReference type="CDD" id="cd04301">
    <property type="entry name" value="NAT_SF"/>
    <property type="match status" value="1"/>
</dbReference>
<dbReference type="PROSITE" id="PS51186">
    <property type="entry name" value="GNAT"/>
    <property type="match status" value="1"/>
</dbReference>
<keyword evidence="1" id="KW-0808">Transferase</keyword>